<dbReference type="Proteomes" id="UP001177140">
    <property type="component" value="Unassembled WGS sequence"/>
</dbReference>
<accession>A0AA42AVW6</accession>
<protein>
    <submittedName>
        <fullName evidence="2">Uncharacterized protein</fullName>
    </submittedName>
</protein>
<proteinExistence type="predicted"/>
<dbReference type="PANTHER" id="PTHR34451:SF7">
    <property type="entry name" value="PHD FINGER FAMILY PROTEIN"/>
    <property type="match status" value="1"/>
</dbReference>
<reference evidence="2" key="1">
    <citation type="submission" date="2022-03" db="EMBL/GenBank/DDBJ databases">
        <title>A functionally conserved STORR gene fusion in Papaver species that diverged 16.8 million years ago.</title>
        <authorList>
            <person name="Catania T."/>
        </authorList>
    </citation>
    <scope>NUCLEOTIDE SEQUENCE</scope>
    <source>
        <strain evidence="2">S-191538</strain>
    </source>
</reference>
<dbReference type="PANTHER" id="PTHR34451">
    <property type="entry name" value="PHD FINGER FAMILY PROTEIN"/>
    <property type="match status" value="1"/>
</dbReference>
<dbReference type="AlphaFoldDB" id="A0AA42AVW6"/>
<feature type="region of interest" description="Disordered" evidence="1">
    <location>
        <begin position="307"/>
        <end position="342"/>
    </location>
</feature>
<dbReference type="EMBL" id="JAJJMA010237498">
    <property type="protein sequence ID" value="MCL7042628.1"/>
    <property type="molecule type" value="Genomic_DNA"/>
</dbReference>
<organism evidence="2 3">
    <name type="scientific">Papaver nudicaule</name>
    <name type="common">Iceland poppy</name>
    <dbReference type="NCBI Taxonomy" id="74823"/>
    <lineage>
        <taxon>Eukaryota</taxon>
        <taxon>Viridiplantae</taxon>
        <taxon>Streptophyta</taxon>
        <taxon>Embryophyta</taxon>
        <taxon>Tracheophyta</taxon>
        <taxon>Spermatophyta</taxon>
        <taxon>Magnoliopsida</taxon>
        <taxon>Ranunculales</taxon>
        <taxon>Papaveraceae</taxon>
        <taxon>Papaveroideae</taxon>
        <taxon>Papaver</taxon>
    </lineage>
</organism>
<evidence type="ECO:0000313" key="2">
    <source>
        <dbReference type="EMBL" id="MCL7042628.1"/>
    </source>
</evidence>
<keyword evidence="3" id="KW-1185">Reference proteome</keyword>
<evidence type="ECO:0000313" key="3">
    <source>
        <dbReference type="Proteomes" id="UP001177140"/>
    </source>
</evidence>
<feature type="compositionally biased region" description="Basic and acidic residues" evidence="1">
    <location>
        <begin position="320"/>
        <end position="342"/>
    </location>
</feature>
<evidence type="ECO:0000256" key="1">
    <source>
        <dbReference type="SAM" id="MobiDB-lite"/>
    </source>
</evidence>
<name>A0AA42AVW6_PAPNU</name>
<comment type="caution">
    <text evidence="2">The sequence shown here is derived from an EMBL/GenBank/DDBJ whole genome shotgun (WGS) entry which is preliminary data.</text>
</comment>
<gene>
    <name evidence="2" type="ORF">MKW94_029619</name>
</gene>
<sequence length="342" mass="37005">MMNNQSSECGGCGLQNQWILHNVHQRGIYRHLCTSCVLKFNPGLFCPICFQVYDLGSSSSSFSIDRIMCPHCPSVSHKSCLGNLVKGEKPLCPPCSNPSFVFFKSEKGKVIDVNSAKVLVAAATISSNSMSKAASVARVDAERRVKEATDSRKRAKEFLEKVLLHENKENGSEEIVNSAPIPPAPVVAAAAAPAVVRPGPVQGAGLVTQQKKKARVNNVAISEALGAQLKIQNNFKALGKDTPGRGLSNVKFYTPDLVQKDMKKGVSDMNKMNRGAGAMACEVTHAVSKPVKEEKLNHVEPAEFDRFGLVSRHTPQNRQGVEKEGGKSKLLADSKDRILKLS</sequence>